<dbReference type="Gene3D" id="2.60.120.40">
    <property type="match status" value="1"/>
</dbReference>
<reference evidence="2 3" key="1">
    <citation type="submission" date="2017-03" db="EMBL/GenBank/DDBJ databases">
        <authorList>
            <person name="Afonso C.L."/>
            <person name="Miller P.J."/>
            <person name="Scott M.A."/>
            <person name="Spackman E."/>
            <person name="Goraichik I."/>
            <person name="Dimitrov K.M."/>
            <person name="Suarez D.L."/>
            <person name="Swayne D.E."/>
        </authorList>
    </citation>
    <scope>NUCLEOTIDE SEQUENCE [LARGE SCALE GENOMIC DNA]</scope>
    <source>
        <strain evidence="2 3">CECT 7745</strain>
    </source>
</reference>
<accession>A0A1X7BPA1</accession>
<evidence type="ECO:0000259" key="1">
    <source>
        <dbReference type="PROSITE" id="PS50871"/>
    </source>
</evidence>
<dbReference type="Proteomes" id="UP000193224">
    <property type="component" value="Unassembled WGS sequence"/>
</dbReference>
<dbReference type="EMBL" id="FWXB01000003">
    <property type="protein sequence ID" value="SMC11425.1"/>
    <property type="molecule type" value="Genomic_DNA"/>
</dbReference>
<keyword evidence="3" id="KW-1185">Reference proteome</keyword>
<dbReference type="InterPro" id="IPR021251">
    <property type="entry name" value="DUF2793"/>
</dbReference>
<gene>
    <name evidence="2" type="ORF">ROA7745_01238</name>
</gene>
<name>A0A1X7BPA1_9RHOB</name>
<protein>
    <submittedName>
        <fullName evidence="2">C1q domain protein</fullName>
    </submittedName>
</protein>
<dbReference type="Pfam" id="PF10983">
    <property type="entry name" value="DUF2793"/>
    <property type="match status" value="1"/>
</dbReference>
<sequence>MARAYLNKPLTGGATLTEIGKHCATGFGRAFSHRDPFMSNNLPNLNLPIIAPSQAQKHVTHNEALRILDTVTQLAVLSDTSDTPPAVSSEGERYLVPVGGQNEWAGQDGMIASHEQGAWLFYAPRPGWRIFVIDAGLLKAFDGTGWQVVGGSLLENLTGLGIGDDTASAPFTAKLNNALWTARYATDSGTGNLTQTLNKESAANDAGFILQTDFATRAVLGLLGTDKLRMSVSADGTNFLDGLVIDNTTGITDQPNLPRFSGTTNFDNFGAADSWVKIGVNALDYNDQGRFDAGTNLFTAPVDGLYQFGGHLLFKQDASNGARLNARIVRNGTTALPGSFGRNTGGHEDGATFINTLAVARLNAGDTVELQGMFSAFSGYFQADEISFWGYKIG</sequence>
<evidence type="ECO:0000313" key="2">
    <source>
        <dbReference type="EMBL" id="SMC11425.1"/>
    </source>
</evidence>
<evidence type="ECO:0000313" key="3">
    <source>
        <dbReference type="Proteomes" id="UP000193224"/>
    </source>
</evidence>
<dbReference type="AlphaFoldDB" id="A0A1X7BPA1"/>
<feature type="domain" description="C1q" evidence="1">
    <location>
        <begin position="255"/>
        <end position="394"/>
    </location>
</feature>
<dbReference type="SUPFAM" id="SSF49842">
    <property type="entry name" value="TNF-like"/>
    <property type="match status" value="1"/>
</dbReference>
<organism evidence="2 3">
    <name type="scientific">Roseovarius aestuarii</name>
    <dbReference type="NCBI Taxonomy" id="475083"/>
    <lineage>
        <taxon>Bacteria</taxon>
        <taxon>Pseudomonadati</taxon>
        <taxon>Pseudomonadota</taxon>
        <taxon>Alphaproteobacteria</taxon>
        <taxon>Rhodobacterales</taxon>
        <taxon>Roseobacteraceae</taxon>
        <taxon>Roseovarius</taxon>
    </lineage>
</organism>
<proteinExistence type="predicted"/>
<dbReference type="InterPro" id="IPR008983">
    <property type="entry name" value="Tumour_necrosis_fac-like_dom"/>
</dbReference>
<dbReference type="PROSITE" id="PS50871">
    <property type="entry name" value="C1Q"/>
    <property type="match status" value="1"/>
</dbReference>
<dbReference type="InterPro" id="IPR001073">
    <property type="entry name" value="C1q_dom"/>
</dbReference>